<reference evidence="2 3" key="1">
    <citation type="submission" date="2018-01" db="EMBL/GenBank/DDBJ databases">
        <title>Draft genome sequence of Sphaerisporangium sp. 7K107.</title>
        <authorList>
            <person name="Sahin N."/>
            <person name="Saygin H."/>
            <person name="Ay H."/>
        </authorList>
    </citation>
    <scope>NUCLEOTIDE SEQUENCE [LARGE SCALE GENOMIC DNA]</scope>
    <source>
        <strain evidence="2 3">7K107</strain>
    </source>
</reference>
<gene>
    <name evidence="2" type="ORF">C1I98_16100</name>
</gene>
<evidence type="ECO:0000313" key="3">
    <source>
        <dbReference type="Proteomes" id="UP000248544"/>
    </source>
</evidence>
<comment type="caution">
    <text evidence="2">The sequence shown here is derived from an EMBL/GenBank/DDBJ whole genome shotgun (WGS) entry which is preliminary data.</text>
</comment>
<accession>A0A2W2G584</accession>
<dbReference type="Proteomes" id="UP000248544">
    <property type="component" value="Unassembled WGS sequence"/>
</dbReference>
<organism evidence="2 3">
    <name type="scientific">Spongiactinospora gelatinilytica</name>
    <dbReference type="NCBI Taxonomy" id="2666298"/>
    <lineage>
        <taxon>Bacteria</taxon>
        <taxon>Bacillati</taxon>
        <taxon>Actinomycetota</taxon>
        <taxon>Actinomycetes</taxon>
        <taxon>Streptosporangiales</taxon>
        <taxon>Streptosporangiaceae</taxon>
        <taxon>Spongiactinospora</taxon>
    </lineage>
</organism>
<evidence type="ECO:0000256" key="1">
    <source>
        <dbReference type="SAM" id="MobiDB-lite"/>
    </source>
</evidence>
<proteinExistence type="predicted"/>
<feature type="region of interest" description="Disordered" evidence="1">
    <location>
        <begin position="127"/>
        <end position="154"/>
    </location>
</feature>
<feature type="compositionally biased region" description="Polar residues" evidence="1">
    <location>
        <begin position="144"/>
        <end position="154"/>
    </location>
</feature>
<name>A0A2W2G584_9ACTN</name>
<sequence>MPAEPPPGAFDSGRWSMIQCPGQPGLLVRDGGAPERDPADEQVTPMMVALMARDRLKLPRPKIVSSPKQDVPQLVRLPIWLSVSPTTWQPHSAAADADGITATATATPTTITWDMGDGRTVTCRGPGTRFQPGRHDPAKASPTCGHSYQESSATVPGGRYRVTATITWAVTWSTARERGTLPPLNTASTTSFRVAESQAIITAS</sequence>
<protein>
    <recommendedName>
        <fullName evidence="4">ATP/GTP-binding protein</fullName>
    </recommendedName>
</protein>
<dbReference type="AlphaFoldDB" id="A0A2W2G584"/>
<evidence type="ECO:0008006" key="4">
    <source>
        <dbReference type="Google" id="ProtNLM"/>
    </source>
</evidence>
<keyword evidence="3" id="KW-1185">Reference proteome</keyword>
<evidence type="ECO:0000313" key="2">
    <source>
        <dbReference type="EMBL" id="PZG45036.1"/>
    </source>
</evidence>
<dbReference type="EMBL" id="POUA01000112">
    <property type="protein sequence ID" value="PZG45036.1"/>
    <property type="molecule type" value="Genomic_DNA"/>
</dbReference>